<gene>
    <name evidence="1" type="ORF">K040078D81_36950</name>
</gene>
<dbReference type="InterPro" id="IPR043743">
    <property type="entry name" value="DUF5688"/>
</dbReference>
<accession>A0ABQ0BDQ6</accession>
<name>A0ABQ0BDQ6_9FIRM</name>
<sequence length="306" mass="35552">MDGGYQRFKETILMELGVYFPSGGPFEISTDKVEKKSHTMDVLIIKRKQESVSPVFYFEQLYQNYLDGRTVQDICEDLTRFLFSHKIPELSRRNMSDYAEAKKSLRVRLIDKEANQRYLGQGPYRFMTLGAAVVYVSLQNSPAKIMETRVTHEMLSQYGVTDEQLFEDAMIQTRMECPFTFSSLDSVLRKATGEDPKRTLGPGPELYVLTNREEWYGAAVALYPDTLQKVHRMVGEDFYILPSSVHELLVIQKSAVQDPSALRALVRSVNREEVRPEEQLSNEVFEYRGKERQIVQCKEKDREWER</sequence>
<dbReference type="EMBL" id="BAABYW010000001">
    <property type="protein sequence ID" value="GAA6409578.1"/>
    <property type="molecule type" value="Genomic_DNA"/>
</dbReference>
<evidence type="ECO:0000313" key="2">
    <source>
        <dbReference type="Proteomes" id="UP001600943"/>
    </source>
</evidence>
<protein>
    <submittedName>
        <fullName evidence="1">Uncharacterized protein</fullName>
    </submittedName>
</protein>
<keyword evidence="2" id="KW-1185">Reference proteome</keyword>
<dbReference type="Pfam" id="PF18941">
    <property type="entry name" value="DUF5688"/>
    <property type="match status" value="1"/>
</dbReference>
<evidence type="ECO:0000313" key="1">
    <source>
        <dbReference type="EMBL" id="GAA6409578.1"/>
    </source>
</evidence>
<comment type="caution">
    <text evidence="1">The sequence shown here is derived from an EMBL/GenBank/DDBJ whole genome shotgun (WGS) entry which is preliminary data.</text>
</comment>
<organism evidence="1 2">
    <name type="scientific">Blautia hominis</name>
    <dbReference type="NCBI Taxonomy" id="2025493"/>
    <lineage>
        <taxon>Bacteria</taxon>
        <taxon>Bacillati</taxon>
        <taxon>Bacillota</taxon>
        <taxon>Clostridia</taxon>
        <taxon>Lachnospirales</taxon>
        <taxon>Lachnospiraceae</taxon>
        <taxon>Blautia</taxon>
    </lineage>
</organism>
<dbReference type="Proteomes" id="UP001600943">
    <property type="component" value="Unassembled WGS sequence"/>
</dbReference>
<reference evidence="1 2" key="1">
    <citation type="submission" date="2024-04" db="EMBL/GenBank/DDBJ databases">
        <title>Defined microbial consortia suppress multidrug-resistant proinflammatory Enterobacteriaceae via ecological control.</title>
        <authorList>
            <person name="Furuichi M."/>
            <person name="Kawaguchi T."/>
            <person name="Pust M."/>
            <person name="Yasuma K."/>
            <person name="Plichta D."/>
            <person name="Hasegawa N."/>
            <person name="Ohya T."/>
            <person name="Bhattarai S."/>
            <person name="Sasajima S."/>
            <person name="Aoto Y."/>
            <person name="Tuganbaev T."/>
            <person name="Yaginuma M."/>
            <person name="Ueda M."/>
            <person name="Okahashi N."/>
            <person name="Amafuji K."/>
            <person name="Kiridooshi Y."/>
            <person name="Sugita K."/>
            <person name="Strazar M."/>
            <person name="Skelly A."/>
            <person name="Suda W."/>
            <person name="Hattori M."/>
            <person name="Nakamoto N."/>
            <person name="Caballero S."/>
            <person name="Norman J."/>
            <person name="Olle B."/>
            <person name="Tanoue T."/>
            <person name="Arita M."/>
            <person name="Bucci V."/>
            <person name="Atarashi K."/>
            <person name="Xavier R."/>
            <person name="Honda K."/>
        </authorList>
    </citation>
    <scope>NUCLEOTIDE SEQUENCE [LARGE SCALE GENOMIC DNA]</scope>
    <source>
        <strain evidence="2">k04-0078-D8-1</strain>
    </source>
</reference>
<proteinExistence type="predicted"/>